<protein>
    <submittedName>
        <fullName evidence="2">Uncharacterized protein</fullName>
    </submittedName>
</protein>
<dbReference type="EMBL" id="HBHZ01006710">
    <property type="protein sequence ID" value="CAE0192104.1"/>
    <property type="molecule type" value="Transcribed_RNA"/>
</dbReference>
<dbReference type="AlphaFoldDB" id="A0A7S3CC45"/>
<evidence type="ECO:0000313" key="4">
    <source>
        <dbReference type="Proteomes" id="UP001472866"/>
    </source>
</evidence>
<keyword evidence="4" id="KW-1185">Reference proteome</keyword>
<organism evidence="2">
    <name type="scientific">Chloropicon roscoffensis</name>
    <dbReference type="NCBI Taxonomy" id="1461544"/>
    <lineage>
        <taxon>Eukaryota</taxon>
        <taxon>Viridiplantae</taxon>
        <taxon>Chlorophyta</taxon>
        <taxon>Chloropicophyceae</taxon>
        <taxon>Chloropicales</taxon>
        <taxon>Chloropicaceae</taxon>
        <taxon>Chloropicon</taxon>
    </lineage>
</organism>
<reference evidence="2" key="1">
    <citation type="submission" date="2021-01" db="EMBL/GenBank/DDBJ databases">
        <authorList>
            <person name="Corre E."/>
            <person name="Pelletier E."/>
            <person name="Niang G."/>
            <person name="Scheremetjew M."/>
            <person name="Finn R."/>
            <person name="Kale V."/>
            <person name="Holt S."/>
            <person name="Cochrane G."/>
            <person name="Meng A."/>
            <person name="Brown T."/>
            <person name="Cohen L."/>
        </authorList>
    </citation>
    <scope>NUCLEOTIDE SEQUENCE</scope>
    <source>
        <strain evidence="2">RCC1871</strain>
    </source>
</reference>
<feature type="signal peptide" evidence="1">
    <location>
        <begin position="1"/>
        <end position="16"/>
    </location>
</feature>
<reference evidence="3 4" key="2">
    <citation type="submission" date="2024-03" db="EMBL/GenBank/DDBJ databases">
        <title>Complete genome sequence of the green alga Chloropicon roscoffensis RCC1871.</title>
        <authorList>
            <person name="Lemieux C."/>
            <person name="Pombert J.-F."/>
            <person name="Otis C."/>
            <person name="Turmel M."/>
        </authorList>
    </citation>
    <scope>NUCLEOTIDE SEQUENCE [LARGE SCALE GENOMIC DNA]</scope>
    <source>
        <strain evidence="3 4">RCC1871</strain>
    </source>
</reference>
<dbReference type="EMBL" id="CP151501">
    <property type="protein sequence ID" value="WZN59289.1"/>
    <property type="molecule type" value="Genomic_DNA"/>
</dbReference>
<accession>A0A7S3CC45</accession>
<evidence type="ECO:0000256" key="1">
    <source>
        <dbReference type="SAM" id="SignalP"/>
    </source>
</evidence>
<sequence length="148" mass="16448">MLRSALFGTVARLTAACSCSPSAAAPAVSALGALRTDQRWPSAAHGTAAQYSSATTDRPQPTRELLEIIRKNGDISTAALWREVQDRHDVSESARAIPNKRQMKLLLKFMKRTFKVKASKGKAKSYLYRVHPLMLRREQRAQAKAQQQ</sequence>
<proteinExistence type="predicted"/>
<dbReference type="Proteomes" id="UP001472866">
    <property type="component" value="Chromosome 01"/>
</dbReference>
<evidence type="ECO:0000313" key="2">
    <source>
        <dbReference type="EMBL" id="CAE0192104.1"/>
    </source>
</evidence>
<name>A0A7S3CC45_9CHLO</name>
<evidence type="ECO:0000313" key="3">
    <source>
        <dbReference type="EMBL" id="WZN59289.1"/>
    </source>
</evidence>
<keyword evidence="1" id="KW-0732">Signal</keyword>
<gene>
    <name evidence="2" type="ORF">CROS1456_LOCUS5194</name>
    <name evidence="3" type="ORF">HKI87_01g08140</name>
</gene>
<feature type="chain" id="PRO_5044661279" evidence="1">
    <location>
        <begin position="17"/>
        <end position="148"/>
    </location>
</feature>